<dbReference type="EMBL" id="FQUU01000005">
    <property type="protein sequence ID" value="SHE99032.1"/>
    <property type="molecule type" value="Genomic_DNA"/>
</dbReference>
<evidence type="ECO:0008006" key="4">
    <source>
        <dbReference type="Google" id="ProtNLM"/>
    </source>
</evidence>
<dbReference type="RefSeq" id="WP_072834761.1">
    <property type="nucleotide sequence ID" value="NZ_FQUU01000005.1"/>
</dbReference>
<evidence type="ECO:0000313" key="3">
    <source>
        <dbReference type="Proteomes" id="UP000184048"/>
    </source>
</evidence>
<protein>
    <recommendedName>
        <fullName evidence="4">Beta-lactamase-inhibitor-like, PepSY-like</fullName>
    </recommendedName>
</protein>
<organism evidence="2 3">
    <name type="scientific">Flavisolibacter ginsengisoli DSM 18119</name>
    <dbReference type="NCBI Taxonomy" id="1121884"/>
    <lineage>
        <taxon>Bacteria</taxon>
        <taxon>Pseudomonadati</taxon>
        <taxon>Bacteroidota</taxon>
        <taxon>Chitinophagia</taxon>
        <taxon>Chitinophagales</taxon>
        <taxon>Chitinophagaceae</taxon>
        <taxon>Flavisolibacter</taxon>
    </lineage>
</organism>
<gene>
    <name evidence="2" type="ORF">SAMN02745131_01543</name>
</gene>
<dbReference type="SUPFAM" id="SSF160574">
    <property type="entry name" value="BT0923-like"/>
    <property type="match status" value="1"/>
</dbReference>
<accession>A0A1M4Y0L9</accession>
<feature type="signal peptide" evidence="1">
    <location>
        <begin position="1"/>
        <end position="20"/>
    </location>
</feature>
<keyword evidence="3" id="KW-1185">Reference proteome</keyword>
<keyword evidence="1" id="KW-0732">Signal</keyword>
<evidence type="ECO:0000313" key="2">
    <source>
        <dbReference type="EMBL" id="SHE99032.1"/>
    </source>
</evidence>
<name>A0A1M4Y0L9_9BACT</name>
<dbReference type="OrthoDB" id="674838at2"/>
<sequence>MTKIFFSIVLFTLFGVNTFAADSPVTKPVLHSFEKSFSTAKEVAWTVSKDIYKAEFTFTNQHVTAYYDATGTLLGLSKNILSTQLPVLLQNNLKENYNGYWIASLIEFSTEDGTSYYATLENADNKMIIKSNVNTWTIDKKIKK</sequence>
<reference evidence="2 3" key="1">
    <citation type="submission" date="2016-11" db="EMBL/GenBank/DDBJ databases">
        <authorList>
            <person name="Jaros S."/>
            <person name="Januszkiewicz K."/>
            <person name="Wedrychowicz H."/>
        </authorList>
    </citation>
    <scope>NUCLEOTIDE SEQUENCE [LARGE SCALE GENOMIC DNA]</scope>
    <source>
        <strain evidence="2 3">DSM 18119</strain>
    </source>
</reference>
<proteinExistence type="predicted"/>
<evidence type="ECO:0000256" key="1">
    <source>
        <dbReference type="SAM" id="SignalP"/>
    </source>
</evidence>
<dbReference type="Gene3D" id="3.10.450.360">
    <property type="match status" value="1"/>
</dbReference>
<dbReference type="AlphaFoldDB" id="A0A1M4Y0L9"/>
<dbReference type="STRING" id="1121884.SAMN02745131_01543"/>
<feature type="chain" id="PRO_5013110040" description="Beta-lactamase-inhibitor-like, PepSY-like" evidence="1">
    <location>
        <begin position="21"/>
        <end position="144"/>
    </location>
</feature>
<dbReference type="Proteomes" id="UP000184048">
    <property type="component" value="Unassembled WGS sequence"/>
</dbReference>